<keyword evidence="3 7" id="KW-0812">Transmembrane</keyword>
<feature type="transmembrane region" description="Helical" evidence="7">
    <location>
        <begin position="776"/>
        <end position="801"/>
    </location>
</feature>
<feature type="transmembrane region" description="Helical" evidence="7">
    <location>
        <begin position="318"/>
        <end position="343"/>
    </location>
</feature>
<keyword evidence="11" id="KW-1185">Reference proteome</keyword>
<sequence length="850" mass="87118">MTGVLSATLKSLLSRKLRLLLSGLAVVLAVMFVSGAMVIKDTLGRSIDAQFAGAYDDMDLHVAHKPKIEAGAADDAAVVPPADAATVARVAAVGGVAKAYGLVKAEGARALGKDGKLVPSTGGPRYGEAWRGESSLLKLREGHAPRTEDEVAVNAALAKKAGYRAGDRIAVLTTEPRRTFTVAGVFGYSGERDSIGGEQTVAFTEPVAQRLVLGKAGGFSGIAVDTARGTSADSVKEAVAKQLGDDFDVLTGEELAKKDSQKNRGILDMMNMMLLGFAGVAVLVGIFLIVNTFSIIIAQRMRELALLRAIGASRKQMIGSVLLESFVVGLVASAVGLAAGIGIGAAGADMLAGTTDGLKVASLGVPAGAVVTAFAVGIVVTVLSALFPALRASKVPPIAVIRAAALPDGKHRKQTWTGAILLGLGVVLLALGLFGSSGIGTILTGVLLAFVGIALLTPLISRPTVWALGSLFARSVPGELGRSNSARNPRRTAVTASAMMIGVALVTAISTVAASSESSVSKDISQELKADLVAMGDAGSAGSAAIDPGALTRATQVPGVKAVAAAMFDTATVGKETTTVAGWQDWAKAREILGLRAEDGAIDALAAGTVVMNAKAAEDQGLKVGDRVTVQLQRGEQHNYRLAGTFHDSSLANSVVVPFADAQTGFKAKLPSQAFFELAGNADVSDVQPKIEQLLKDSPEVSVQTKDQIIEKFSSGFAAMLMIVQALLGVAMLIAVLGIVNTLALSILERTKEMGMLRAIGLSRGQTVRMIMTESVVISLFGAVLGLAVGAVLGLAVAHAMKDQGVTELALPWGQMIAYLVGAAVVGVIAAIAPARRGARLNVLTAISHG</sequence>
<feature type="transmembrane region" description="Helical" evidence="7">
    <location>
        <begin position="441"/>
        <end position="460"/>
    </location>
</feature>
<accession>A0ABN3TLW7</accession>
<feature type="domain" description="ABC3 transporter permease C-terminal" evidence="8">
    <location>
        <begin position="277"/>
        <end position="397"/>
    </location>
</feature>
<feature type="transmembrane region" description="Helical" evidence="7">
    <location>
        <begin position="272"/>
        <end position="297"/>
    </location>
</feature>
<feature type="transmembrane region" description="Helical" evidence="7">
    <location>
        <begin position="492"/>
        <end position="514"/>
    </location>
</feature>
<comment type="similarity">
    <text evidence="6">Belongs to the ABC-4 integral membrane protein family.</text>
</comment>
<evidence type="ECO:0000256" key="1">
    <source>
        <dbReference type="ARBA" id="ARBA00004651"/>
    </source>
</evidence>
<feature type="transmembrane region" description="Helical" evidence="7">
    <location>
        <begin position="363"/>
        <end position="387"/>
    </location>
</feature>
<keyword evidence="5 7" id="KW-0472">Membrane</keyword>
<evidence type="ECO:0000256" key="7">
    <source>
        <dbReference type="SAM" id="Phobius"/>
    </source>
</evidence>
<evidence type="ECO:0000313" key="10">
    <source>
        <dbReference type="EMBL" id="GAA2711314.1"/>
    </source>
</evidence>
<feature type="transmembrane region" description="Helical" evidence="7">
    <location>
        <begin position="416"/>
        <end position="435"/>
    </location>
</feature>
<dbReference type="Proteomes" id="UP001500886">
    <property type="component" value="Unassembled WGS sequence"/>
</dbReference>
<dbReference type="InterPro" id="IPR025857">
    <property type="entry name" value="MacB_PCD"/>
</dbReference>
<organism evidence="10 11">
    <name type="scientific">Streptomyces luteosporeus</name>
    <dbReference type="NCBI Taxonomy" id="173856"/>
    <lineage>
        <taxon>Bacteria</taxon>
        <taxon>Bacillati</taxon>
        <taxon>Actinomycetota</taxon>
        <taxon>Actinomycetes</taxon>
        <taxon>Kitasatosporales</taxon>
        <taxon>Streptomycetaceae</taxon>
        <taxon>Streptomyces</taxon>
    </lineage>
</organism>
<dbReference type="Pfam" id="PF12704">
    <property type="entry name" value="MacB_PCD"/>
    <property type="match status" value="2"/>
</dbReference>
<gene>
    <name evidence="10" type="ORF">GCM10010315_12860</name>
</gene>
<dbReference type="Pfam" id="PF02687">
    <property type="entry name" value="FtsX"/>
    <property type="match status" value="2"/>
</dbReference>
<dbReference type="PANTHER" id="PTHR30572:SF4">
    <property type="entry name" value="ABC TRANSPORTER PERMEASE YTRF"/>
    <property type="match status" value="1"/>
</dbReference>
<evidence type="ECO:0000256" key="5">
    <source>
        <dbReference type="ARBA" id="ARBA00023136"/>
    </source>
</evidence>
<feature type="domain" description="MacB-like periplasmic core" evidence="9">
    <location>
        <begin position="21"/>
        <end position="241"/>
    </location>
</feature>
<dbReference type="InterPro" id="IPR003838">
    <property type="entry name" value="ABC3_permease_C"/>
</dbReference>
<proteinExistence type="inferred from homology"/>
<comment type="subcellular location">
    <subcellularLocation>
        <location evidence="1">Cell membrane</location>
        <topology evidence="1">Multi-pass membrane protein</topology>
    </subcellularLocation>
</comment>
<dbReference type="InterPro" id="IPR050250">
    <property type="entry name" value="Macrolide_Exporter_MacB"/>
</dbReference>
<evidence type="ECO:0000313" key="11">
    <source>
        <dbReference type="Proteomes" id="UP001500886"/>
    </source>
</evidence>
<feature type="transmembrane region" description="Helical" evidence="7">
    <location>
        <begin position="717"/>
        <end position="748"/>
    </location>
</feature>
<keyword evidence="2" id="KW-1003">Cell membrane</keyword>
<evidence type="ECO:0000256" key="2">
    <source>
        <dbReference type="ARBA" id="ARBA00022475"/>
    </source>
</evidence>
<dbReference type="PANTHER" id="PTHR30572">
    <property type="entry name" value="MEMBRANE COMPONENT OF TRANSPORTER-RELATED"/>
    <property type="match status" value="1"/>
</dbReference>
<name>A0ABN3TLW7_9ACTN</name>
<evidence type="ECO:0000256" key="4">
    <source>
        <dbReference type="ARBA" id="ARBA00022989"/>
    </source>
</evidence>
<dbReference type="EMBL" id="BAAASL010000004">
    <property type="protein sequence ID" value="GAA2711314.1"/>
    <property type="molecule type" value="Genomic_DNA"/>
</dbReference>
<reference evidence="10 11" key="1">
    <citation type="journal article" date="2019" name="Int. J. Syst. Evol. Microbiol.">
        <title>The Global Catalogue of Microorganisms (GCM) 10K type strain sequencing project: providing services to taxonomists for standard genome sequencing and annotation.</title>
        <authorList>
            <consortium name="The Broad Institute Genomics Platform"/>
            <consortium name="The Broad Institute Genome Sequencing Center for Infectious Disease"/>
            <person name="Wu L."/>
            <person name="Ma J."/>
        </authorList>
    </citation>
    <scope>NUCLEOTIDE SEQUENCE [LARGE SCALE GENOMIC DNA]</scope>
    <source>
        <strain evidence="10 11">JCM 4542</strain>
    </source>
</reference>
<evidence type="ECO:0000259" key="8">
    <source>
        <dbReference type="Pfam" id="PF02687"/>
    </source>
</evidence>
<protein>
    <submittedName>
        <fullName evidence="10">ABC transporter permease</fullName>
    </submittedName>
</protein>
<keyword evidence="4 7" id="KW-1133">Transmembrane helix</keyword>
<evidence type="ECO:0000256" key="6">
    <source>
        <dbReference type="ARBA" id="ARBA00038076"/>
    </source>
</evidence>
<evidence type="ECO:0000259" key="9">
    <source>
        <dbReference type="Pfam" id="PF12704"/>
    </source>
</evidence>
<evidence type="ECO:0000256" key="3">
    <source>
        <dbReference type="ARBA" id="ARBA00022692"/>
    </source>
</evidence>
<feature type="transmembrane region" description="Helical" evidence="7">
    <location>
        <begin position="813"/>
        <end position="833"/>
    </location>
</feature>
<feature type="domain" description="MacB-like periplasmic core" evidence="9">
    <location>
        <begin position="492"/>
        <end position="694"/>
    </location>
</feature>
<feature type="domain" description="ABC3 transporter permease C-terminal" evidence="8">
    <location>
        <begin position="727"/>
        <end position="842"/>
    </location>
</feature>
<comment type="caution">
    <text evidence="10">The sequence shown here is derived from an EMBL/GenBank/DDBJ whole genome shotgun (WGS) entry which is preliminary data.</text>
</comment>